<proteinExistence type="predicted"/>
<keyword evidence="2" id="KW-1185">Reference proteome</keyword>
<reference evidence="1 2" key="1">
    <citation type="journal article" date="2019" name="Int. J. Syst. Evol. Microbiol.">
        <title>The Global Catalogue of Microorganisms (GCM) 10K type strain sequencing project: providing services to taxonomists for standard genome sequencing and annotation.</title>
        <authorList>
            <consortium name="The Broad Institute Genomics Platform"/>
            <consortium name="The Broad Institute Genome Sequencing Center for Infectious Disease"/>
            <person name="Wu L."/>
            <person name="Ma J."/>
        </authorList>
    </citation>
    <scope>NUCLEOTIDE SEQUENCE [LARGE SCALE GENOMIC DNA]</scope>
    <source>
        <strain evidence="1 2">JCM 14560</strain>
    </source>
</reference>
<organism evidence="1 2">
    <name type="scientific">Kitasatospora kazusensis</name>
    <dbReference type="NCBI Taxonomy" id="407974"/>
    <lineage>
        <taxon>Bacteria</taxon>
        <taxon>Bacillati</taxon>
        <taxon>Actinomycetota</taxon>
        <taxon>Actinomycetes</taxon>
        <taxon>Kitasatosporales</taxon>
        <taxon>Streptomycetaceae</taxon>
        <taxon>Kitasatospora</taxon>
    </lineage>
</organism>
<protein>
    <recommendedName>
        <fullName evidence="3">DUF302 domain-containing protein</fullName>
    </recommendedName>
</protein>
<gene>
    <name evidence="1" type="ORF">GCM10009760_21640</name>
</gene>
<comment type="caution">
    <text evidence="1">The sequence shown here is derived from an EMBL/GenBank/DDBJ whole genome shotgun (WGS) entry which is preliminary data.</text>
</comment>
<dbReference type="InterPro" id="IPR035923">
    <property type="entry name" value="TT1751-like_sf"/>
</dbReference>
<dbReference type="Proteomes" id="UP001422759">
    <property type="component" value="Unassembled WGS sequence"/>
</dbReference>
<evidence type="ECO:0000313" key="2">
    <source>
        <dbReference type="Proteomes" id="UP001422759"/>
    </source>
</evidence>
<evidence type="ECO:0000313" key="1">
    <source>
        <dbReference type="EMBL" id="GAA2139415.1"/>
    </source>
</evidence>
<evidence type="ECO:0008006" key="3">
    <source>
        <dbReference type="Google" id="ProtNLM"/>
    </source>
</evidence>
<dbReference type="SUPFAM" id="SSF103247">
    <property type="entry name" value="TT1751-like"/>
    <property type="match status" value="1"/>
</dbReference>
<dbReference type="Gene3D" id="3.30.310.70">
    <property type="entry name" value="TT1751-like domain"/>
    <property type="match status" value="1"/>
</dbReference>
<name>A0ABN2ZAV1_9ACTN</name>
<sequence>MVGGGLLLPCNVVVRRDGDHTLVQALDPQAMVALTGLPELQSVADEAAARLGAALASLA</sequence>
<accession>A0ABN2ZAV1</accession>
<dbReference type="EMBL" id="BAAANT010000009">
    <property type="protein sequence ID" value="GAA2139415.1"/>
    <property type="molecule type" value="Genomic_DNA"/>
</dbReference>